<evidence type="ECO:0000256" key="5">
    <source>
        <dbReference type="SAM" id="MobiDB-lite"/>
    </source>
</evidence>
<name>A0A366K935_9BIFI</name>
<dbReference type="OrthoDB" id="9806226at2"/>
<dbReference type="Gene3D" id="1.10.10.10">
    <property type="entry name" value="Winged helix-like DNA-binding domain superfamily/Winged helix DNA-binding domain"/>
    <property type="match status" value="2"/>
</dbReference>
<dbReference type="GO" id="GO:0051301">
    <property type="term" value="P:cell division"/>
    <property type="evidence" value="ECO:0007669"/>
    <property type="project" value="UniProtKB-KW"/>
</dbReference>
<evidence type="ECO:0000256" key="1">
    <source>
        <dbReference type="ARBA" id="ARBA00022490"/>
    </source>
</evidence>
<feature type="region of interest" description="Disordered" evidence="5">
    <location>
        <begin position="1"/>
        <end position="20"/>
    </location>
</feature>
<dbReference type="PANTHER" id="PTHR34298:SF2">
    <property type="entry name" value="SEGREGATION AND CONDENSATION PROTEIN B"/>
    <property type="match status" value="1"/>
</dbReference>
<dbReference type="SUPFAM" id="SSF46785">
    <property type="entry name" value="Winged helix' DNA-binding domain"/>
    <property type="match status" value="2"/>
</dbReference>
<keyword evidence="2" id="KW-0132">Cell division</keyword>
<dbReference type="PANTHER" id="PTHR34298">
    <property type="entry name" value="SEGREGATION AND CONDENSATION PROTEIN B"/>
    <property type="match status" value="1"/>
</dbReference>
<keyword evidence="4" id="KW-0131">Cell cycle</keyword>
<keyword evidence="1" id="KW-0963">Cytoplasm</keyword>
<evidence type="ECO:0000313" key="7">
    <source>
        <dbReference type="Proteomes" id="UP000252530"/>
    </source>
</evidence>
<evidence type="ECO:0000256" key="3">
    <source>
        <dbReference type="ARBA" id="ARBA00022829"/>
    </source>
</evidence>
<accession>A0A366K935</accession>
<dbReference type="InterPro" id="IPR036388">
    <property type="entry name" value="WH-like_DNA-bd_sf"/>
</dbReference>
<comment type="caution">
    <text evidence="6">The sequence shown here is derived from an EMBL/GenBank/DDBJ whole genome shotgun (WGS) entry which is preliminary data.</text>
</comment>
<gene>
    <name evidence="6" type="ORF">CRD60_03585</name>
</gene>
<evidence type="ECO:0000256" key="4">
    <source>
        <dbReference type="ARBA" id="ARBA00023306"/>
    </source>
</evidence>
<proteinExistence type="predicted"/>
<dbReference type="InterPro" id="IPR005234">
    <property type="entry name" value="ScpB_csome_segregation"/>
</dbReference>
<dbReference type="Proteomes" id="UP000252530">
    <property type="component" value="Unassembled WGS sequence"/>
</dbReference>
<dbReference type="GO" id="GO:0051304">
    <property type="term" value="P:chromosome separation"/>
    <property type="evidence" value="ECO:0007669"/>
    <property type="project" value="InterPro"/>
</dbReference>
<reference evidence="6 7" key="1">
    <citation type="submission" date="2017-10" db="EMBL/GenBank/DDBJ databases">
        <title>Bifidobacterium xylocopum sp. nov. and Bifidobacterium aemilianum sp. nov., from the carpenter bee (Xylocopa violacea) digestive tract.</title>
        <authorList>
            <person name="Alberoni D."/>
            <person name="Baffoni L."/>
            <person name="Di Gioia D."/>
            <person name="Gaggia F."/>
            <person name="Biavati B."/>
        </authorList>
    </citation>
    <scope>NUCLEOTIDE SEQUENCE [LARGE SCALE GENOMIC DNA]</scope>
    <source>
        <strain evidence="6 7">XV10</strain>
    </source>
</reference>
<keyword evidence="3" id="KW-0159">Chromosome partition</keyword>
<sequence length="256" mass="26831">MSAHEDEVARDNGSLPQAGNTAGQVALEAGDAPGKGVAPVAAGASRPEYVDFNVEDFPGGLRACLEAILMVTDQPQQAEDLARVLAVDQAAVDEALKGLQADYGGDCASLPDPTASGPVSGRTPRGFELRHTARGWQYANRVDFEPVVSAFVSDGQTARLSQAALEALAIVAYRQPVTRAQIAAIRGVNSDGVVRSLNVRGLIREEGADAETRAAFLVTTPMLLEKLGLESLDQLPSLAPFMPSESSLVPPAVQED</sequence>
<dbReference type="InterPro" id="IPR036390">
    <property type="entry name" value="WH_DNA-bd_sf"/>
</dbReference>
<dbReference type="Pfam" id="PF04079">
    <property type="entry name" value="SMC_ScpB"/>
    <property type="match status" value="1"/>
</dbReference>
<evidence type="ECO:0000256" key="2">
    <source>
        <dbReference type="ARBA" id="ARBA00022618"/>
    </source>
</evidence>
<protein>
    <submittedName>
        <fullName evidence="6">SMC-Scp complex subunit ScpB</fullName>
    </submittedName>
</protein>
<dbReference type="EMBL" id="PDCG01000002">
    <property type="protein sequence ID" value="RBP98226.1"/>
    <property type="molecule type" value="Genomic_DNA"/>
</dbReference>
<keyword evidence="7" id="KW-1185">Reference proteome</keyword>
<evidence type="ECO:0000313" key="6">
    <source>
        <dbReference type="EMBL" id="RBP98226.1"/>
    </source>
</evidence>
<organism evidence="6 7">
    <name type="scientific">Bifidobacterium aemilianum</name>
    <dbReference type="NCBI Taxonomy" id="2493120"/>
    <lineage>
        <taxon>Bacteria</taxon>
        <taxon>Bacillati</taxon>
        <taxon>Actinomycetota</taxon>
        <taxon>Actinomycetes</taxon>
        <taxon>Bifidobacteriales</taxon>
        <taxon>Bifidobacteriaceae</taxon>
        <taxon>Bifidobacterium</taxon>
    </lineage>
</organism>
<dbReference type="AlphaFoldDB" id="A0A366K935"/>
<feature type="compositionally biased region" description="Basic and acidic residues" evidence="5">
    <location>
        <begin position="1"/>
        <end position="10"/>
    </location>
</feature>